<comment type="caution">
    <text evidence="1">The sequence shown here is derived from an EMBL/GenBank/DDBJ whole genome shotgun (WGS) entry which is preliminary data.</text>
</comment>
<keyword evidence="2" id="KW-1185">Reference proteome</keyword>
<dbReference type="EMBL" id="PDCK01000021">
    <property type="protein sequence ID" value="PRQ60922.1"/>
    <property type="molecule type" value="Genomic_DNA"/>
</dbReference>
<dbReference type="Proteomes" id="UP000238479">
    <property type="component" value="Unassembled WGS sequence"/>
</dbReference>
<organism evidence="1 2">
    <name type="scientific">Rosa chinensis</name>
    <name type="common">China rose</name>
    <dbReference type="NCBI Taxonomy" id="74649"/>
    <lineage>
        <taxon>Eukaryota</taxon>
        <taxon>Viridiplantae</taxon>
        <taxon>Streptophyta</taxon>
        <taxon>Embryophyta</taxon>
        <taxon>Tracheophyta</taxon>
        <taxon>Spermatophyta</taxon>
        <taxon>Magnoliopsida</taxon>
        <taxon>eudicotyledons</taxon>
        <taxon>Gunneridae</taxon>
        <taxon>Pentapetalae</taxon>
        <taxon>rosids</taxon>
        <taxon>fabids</taxon>
        <taxon>Rosales</taxon>
        <taxon>Rosaceae</taxon>
        <taxon>Rosoideae</taxon>
        <taxon>Rosoideae incertae sedis</taxon>
        <taxon>Rosa</taxon>
    </lineage>
</organism>
<protein>
    <submittedName>
        <fullName evidence="1">Uncharacterized protein</fullName>
    </submittedName>
</protein>
<sequence>MVDFSAPLVRLPSSDCSEEKIKHVFFRFPIDISTDLRGYFANEVYLIAYGTRIRLA</sequence>
<evidence type="ECO:0000313" key="1">
    <source>
        <dbReference type="EMBL" id="PRQ60922.1"/>
    </source>
</evidence>
<proteinExistence type="predicted"/>
<gene>
    <name evidence="1" type="ORF">RchiOBHm_Chr0c22g0500401</name>
</gene>
<dbReference type="Gramene" id="PRQ60922">
    <property type="protein sequence ID" value="PRQ60922"/>
    <property type="gene ID" value="RchiOBHm_Chr0c22g0500401"/>
</dbReference>
<accession>A0A2P6SQI2</accession>
<dbReference type="AlphaFoldDB" id="A0A2P6SQI2"/>
<name>A0A2P6SQI2_ROSCH</name>
<evidence type="ECO:0000313" key="2">
    <source>
        <dbReference type="Proteomes" id="UP000238479"/>
    </source>
</evidence>
<reference evidence="1 2" key="1">
    <citation type="journal article" date="2018" name="Nat. Genet.">
        <title>The Rosa genome provides new insights in the design of modern roses.</title>
        <authorList>
            <person name="Bendahmane M."/>
        </authorList>
    </citation>
    <scope>NUCLEOTIDE SEQUENCE [LARGE SCALE GENOMIC DNA]</scope>
    <source>
        <strain evidence="2">cv. Old Blush</strain>
    </source>
</reference>